<accession>A0A7W8B452</accession>
<dbReference type="InterPro" id="IPR058240">
    <property type="entry name" value="rSAM_sf"/>
</dbReference>
<dbReference type="AlphaFoldDB" id="A0A7W8B452"/>
<protein>
    <submittedName>
        <fullName evidence="2">Radical SAM superfamily enzyme</fullName>
    </submittedName>
</protein>
<reference evidence="2 3" key="1">
    <citation type="submission" date="2020-08" db="EMBL/GenBank/DDBJ databases">
        <title>Genomic Encyclopedia of Type Strains, Phase III (KMG-III): the genomes of soil and plant-associated and newly described type strains.</title>
        <authorList>
            <person name="Whitman W."/>
        </authorList>
    </citation>
    <scope>NUCLEOTIDE SEQUENCE [LARGE SCALE GENOMIC DNA]</scope>
    <source>
        <strain evidence="2 3">CECT 3146</strain>
    </source>
</reference>
<dbReference type="InterPro" id="IPR007197">
    <property type="entry name" value="rSAM"/>
</dbReference>
<dbReference type="GO" id="GO:0003824">
    <property type="term" value="F:catalytic activity"/>
    <property type="evidence" value="ECO:0007669"/>
    <property type="project" value="InterPro"/>
</dbReference>
<proteinExistence type="predicted"/>
<feature type="domain" description="Radical SAM core" evidence="1">
    <location>
        <begin position="30"/>
        <end position="104"/>
    </location>
</feature>
<comment type="caution">
    <text evidence="2">The sequence shown here is derived from an EMBL/GenBank/DDBJ whole genome shotgun (WGS) entry which is preliminary data.</text>
</comment>
<sequence>MDDLIKIRDRYGFPRALETSWAKNKSNTFYDIVRTMKRAGLQSSFTLALQTLDDGTLSLMNRRNIKLNRWEELVTWLRGEGLECYAELIWGSPGETVESFMEGYDRLSRDVSRIAVYSMLLLPNTDYMDKKGSLASSQCVATRTTSNTF</sequence>
<dbReference type="RefSeq" id="WP_184927123.1">
    <property type="nucleotide sequence ID" value="NZ_BMSQ01000070.1"/>
</dbReference>
<dbReference type="Pfam" id="PF04055">
    <property type="entry name" value="Radical_SAM"/>
    <property type="match status" value="1"/>
</dbReference>
<gene>
    <name evidence="2" type="ORF">FHS40_009149</name>
</gene>
<evidence type="ECO:0000313" key="2">
    <source>
        <dbReference type="EMBL" id="MBB5110019.1"/>
    </source>
</evidence>
<dbReference type="EMBL" id="JACHJD010000056">
    <property type="protein sequence ID" value="MBB5110019.1"/>
    <property type="molecule type" value="Genomic_DNA"/>
</dbReference>
<evidence type="ECO:0000259" key="1">
    <source>
        <dbReference type="Pfam" id="PF04055"/>
    </source>
</evidence>
<dbReference type="Proteomes" id="UP000549009">
    <property type="component" value="Unassembled WGS sequence"/>
</dbReference>
<name>A0A7W8B452_STRST</name>
<dbReference type="GO" id="GO:0051536">
    <property type="term" value="F:iron-sulfur cluster binding"/>
    <property type="evidence" value="ECO:0007669"/>
    <property type="project" value="InterPro"/>
</dbReference>
<dbReference type="Gene3D" id="3.30.750.200">
    <property type="match status" value="1"/>
</dbReference>
<dbReference type="SUPFAM" id="SSF102114">
    <property type="entry name" value="Radical SAM enzymes"/>
    <property type="match status" value="1"/>
</dbReference>
<evidence type="ECO:0000313" key="3">
    <source>
        <dbReference type="Proteomes" id="UP000549009"/>
    </source>
</evidence>
<organism evidence="2 3">
    <name type="scientific">Streptomyces spectabilis</name>
    <dbReference type="NCBI Taxonomy" id="68270"/>
    <lineage>
        <taxon>Bacteria</taxon>
        <taxon>Bacillati</taxon>
        <taxon>Actinomycetota</taxon>
        <taxon>Actinomycetes</taxon>
        <taxon>Kitasatosporales</taxon>
        <taxon>Streptomycetaceae</taxon>
        <taxon>Streptomyces</taxon>
    </lineage>
</organism>
<keyword evidence="3" id="KW-1185">Reference proteome</keyword>